<organism evidence="2">
    <name type="scientific">Salix viminalis</name>
    <name type="common">Common osier</name>
    <name type="synonym">Basket willow</name>
    <dbReference type="NCBI Taxonomy" id="40686"/>
    <lineage>
        <taxon>Eukaryota</taxon>
        <taxon>Viridiplantae</taxon>
        <taxon>Streptophyta</taxon>
        <taxon>Embryophyta</taxon>
        <taxon>Tracheophyta</taxon>
        <taxon>Spermatophyta</taxon>
        <taxon>Magnoliopsida</taxon>
        <taxon>eudicotyledons</taxon>
        <taxon>Gunneridae</taxon>
        <taxon>Pentapetalae</taxon>
        <taxon>rosids</taxon>
        <taxon>fabids</taxon>
        <taxon>Malpighiales</taxon>
        <taxon>Salicaceae</taxon>
        <taxon>Saliceae</taxon>
        <taxon>Salix</taxon>
    </lineage>
</organism>
<name>A0A6N2NM95_SALVM</name>
<evidence type="ECO:0000313" key="2">
    <source>
        <dbReference type="EMBL" id="VFU66548.1"/>
    </source>
</evidence>
<reference evidence="2" key="1">
    <citation type="submission" date="2019-03" db="EMBL/GenBank/DDBJ databases">
        <authorList>
            <person name="Mank J."/>
            <person name="Almeida P."/>
        </authorList>
    </citation>
    <scope>NUCLEOTIDE SEQUENCE</scope>
    <source>
        <strain evidence="2">78183</strain>
    </source>
</reference>
<gene>
    <name evidence="2" type="ORF">SVIM_LOCUS517735</name>
</gene>
<dbReference type="AlphaFoldDB" id="A0A6N2NM95"/>
<protein>
    <submittedName>
        <fullName evidence="2">Uncharacterized protein</fullName>
    </submittedName>
</protein>
<feature type="compositionally biased region" description="Basic and acidic residues" evidence="1">
    <location>
        <begin position="92"/>
        <end position="105"/>
    </location>
</feature>
<dbReference type="EMBL" id="CAADRP010002362">
    <property type="protein sequence ID" value="VFU66548.1"/>
    <property type="molecule type" value="Genomic_DNA"/>
</dbReference>
<sequence length="125" mass="14387">MLYVEGFESPDLGAEKSRHVTLNESVDLIRRWKFHCKRAAIESQLRQVLFGCVKMGMEEEDRSVKMKILKGGGRFWRWSRCIMGCNCCKPSAIEDSKESPRERLSNKASSDLRVSRATSSRREEA</sequence>
<proteinExistence type="predicted"/>
<evidence type="ECO:0000256" key="1">
    <source>
        <dbReference type="SAM" id="MobiDB-lite"/>
    </source>
</evidence>
<accession>A0A6N2NM95</accession>
<feature type="region of interest" description="Disordered" evidence="1">
    <location>
        <begin position="91"/>
        <end position="125"/>
    </location>
</feature>